<dbReference type="Proteomes" id="UP000887159">
    <property type="component" value="Unassembled WGS sequence"/>
</dbReference>
<dbReference type="GO" id="GO:0003676">
    <property type="term" value="F:nucleic acid binding"/>
    <property type="evidence" value="ECO:0007669"/>
    <property type="project" value="InterPro"/>
</dbReference>
<keyword evidence="3" id="KW-1185">Reference proteome</keyword>
<evidence type="ECO:0000313" key="3">
    <source>
        <dbReference type="Proteomes" id="UP000887159"/>
    </source>
</evidence>
<organism evidence="2 3">
    <name type="scientific">Trichonephila clavipes</name>
    <name type="common">Golden silk orbweaver</name>
    <name type="synonym">Nephila clavipes</name>
    <dbReference type="NCBI Taxonomy" id="2585209"/>
    <lineage>
        <taxon>Eukaryota</taxon>
        <taxon>Metazoa</taxon>
        <taxon>Ecdysozoa</taxon>
        <taxon>Arthropoda</taxon>
        <taxon>Chelicerata</taxon>
        <taxon>Arachnida</taxon>
        <taxon>Araneae</taxon>
        <taxon>Araneomorphae</taxon>
        <taxon>Entelegynae</taxon>
        <taxon>Araneoidea</taxon>
        <taxon>Nephilidae</taxon>
        <taxon>Trichonephila</taxon>
    </lineage>
</organism>
<sequence>MWAAEWNEVVFTDESRICLQHYDGRIRVCRHRGERMLNNCVIHRHTGHAPGIMVWGGIGYPTRTPLERNADTVPTASNSLPISAASSLSTACSGLETTTTTSNTIPATSQDANQSSNPVEKNVPLKTNPTL</sequence>
<evidence type="ECO:0000313" key="2">
    <source>
        <dbReference type="EMBL" id="GFY13602.1"/>
    </source>
</evidence>
<gene>
    <name evidence="2" type="primary">X975_12333</name>
    <name evidence="2" type="ORF">TNCV_4959721</name>
</gene>
<protein>
    <submittedName>
        <fullName evidence="2">Transposable element Tcb1 transposase</fullName>
    </submittedName>
</protein>
<reference evidence="2" key="1">
    <citation type="submission" date="2020-08" db="EMBL/GenBank/DDBJ databases">
        <title>Multicomponent nature underlies the extraordinary mechanical properties of spider dragline silk.</title>
        <authorList>
            <person name="Kono N."/>
            <person name="Nakamura H."/>
            <person name="Mori M."/>
            <person name="Yoshida Y."/>
            <person name="Ohtoshi R."/>
            <person name="Malay A.D."/>
            <person name="Moran D.A.P."/>
            <person name="Tomita M."/>
            <person name="Numata K."/>
            <person name="Arakawa K."/>
        </authorList>
    </citation>
    <scope>NUCLEOTIDE SEQUENCE</scope>
</reference>
<dbReference type="InterPro" id="IPR036397">
    <property type="entry name" value="RNaseH_sf"/>
</dbReference>
<feature type="region of interest" description="Disordered" evidence="1">
    <location>
        <begin position="91"/>
        <end position="131"/>
    </location>
</feature>
<dbReference type="EMBL" id="BMAU01021323">
    <property type="protein sequence ID" value="GFY13602.1"/>
    <property type="molecule type" value="Genomic_DNA"/>
</dbReference>
<evidence type="ECO:0000256" key="1">
    <source>
        <dbReference type="SAM" id="MobiDB-lite"/>
    </source>
</evidence>
<comment type="caution">
    <text evidence="2">The sequence shown here is derived from an EMBL/GenBank/DDBJ whole genome shotgun (WGS) entry which is preliminary data.</text>
</comment>
<feature type="compositionally biased region" description="Low complexity" evidence="1">
    <location>
        <begin position="91"/>
        <end position="109"/>
    </location>
</feature>
<accession>A0A8X6SQY7</accession>
<dbReference type="Gene3D" id="3.30.420.10">
    <property type="entry name" value="Ribonuclease H-like superfamily/Ribonuclease H"/>
    <property type="match status" value="1"/>
</dbReference>
<feature type="compositionally biased region" description="Polar residues" evidence="1">
    <location>
        <begin position="110"/>
        <end position="131"/>
    </location>
</feature>
<dbReference type="AlphaFoldDB" id="A0A8X6SQY7"/>
<name>A0A8X6SQY7_TRICX</name>
<proteinExistence type="predicted"/>